<name>A0AA46SER1_9NOCA</name>
<proteinExistence type="predicted"/>
<gene>
    <name evidence="2" type="ORF">OCS65_05765</name>
</gene>
<reference evidence="2" key="1">
    <citation type="submission" date="2022-09" db="EMBL/GenBank/DDBJ databases">
        <title>The genome sequence of Rhodococcus aetherivorans N1.</title>
        <authorList>
            <person name="Jiang W."/>
        </authorList>
    </citation>
    <scope>NUCLEOTIDE SEQUENCE</scope>
    <source>
        <strain evidence="2">N1</strain>
    </source>
</reference>
<dbReference type="EMBL" id="CP106982">
    <property type="protein sequence ID" value="UYF95267.1"/>
    <property type="molecule type" value="Genomic_DNA"/>
</dbReference>
<feature type="region of interest" description="Disordered" evidence="1">
    <location>
        <begin position="1"/>
        <end position="22"/>
    </location>
</feature>
<dbReference type="Proteomes" id="UP001163947">
    <property type="component" value="Chromosome"/>
</dbReference>
<dbReference type="AlphaFoldDB" id="A0AA46SER1"/>
<sequence length="55" mass="5836">MSDSRGEPHSGPAARGPTGLPTLLPRVADVMTRHRHARNVAGRPVAALQDSTPLR</sequence>
<evidence type="ECO:0000256" key="1">
    <source>
        <dbReference type="SAM" id="MobiDB-lite"/>
    </source>
</evidence>
<accession>A0AA46SER1</accession>
<organism evidence="2 3">
    <name type="scientific">Rhodococcus aetherivorans</name>
    <dbReference type="NCBI Taxonomy" id="191292"/>
    <lineage>
        <taxon>Bacteria</taxon>
        <taxon>Bacillati</taxon>
        <taxon>Actinomycetota</taxon>
        <taxon>Actinomycetes</taxon>
        <taxon>Mycobacteriales</taxon>
        <taxon>Nocardiaceae</taxon>
        <taxon>Rhodococcus</taxon>
    </lineage>
</organism>
<dbReference type="RefSeq" id="WP_157127555.1">
    <property type="nucleotide sequence ID" value="NZ_BAAAYP010000036.1"/>
</dbReference>
<protein>
    <submittedName>
        <fullName evidence="2">Uncharacterized protein</fullName>
    </submittedName>
</protein>
<evidence type="ECO:0000313" key="3">
    <source>
        <dbReference type="Proteomes" id="UP001163947"/>
    </source>
</evidence>
<evidence type="ECO:0000313" key="2">
    <source>
        <dbReference type="EMBL" id="UYF95267.1"/>
    </source>
</evidence>
<dbReference type="GeneID" id="83619904"/>